<proteinExistence type="predicted"/>
<protein>
    <submittedName>
        <fullName evidence="1">Uncharacterized protein</fullName>
    </submittedName>
</protein>
<sequence>MTSGTWTGAASNSLWSNSNNWSDNTLPDVSYQSVTFNDGAKAVLDSDLAFGGYYINVNGDVSLSSNGHKINGVSGTGLIVSENASLKLENITLDLEYVSNKSNITLENSHISVTAGNNTNYFMGDITFSSDETSAGGSSITITDDGGAANMLGTISNFGKYDKITVYKDGSVNNISVVENNDGTYSLLETLPSTTVAILI</sequence>
<accession>A0A401WYL6</accession>
<evidence type="ECO:0000313" key="2">
    <source>
        <dbReference type="Proteomes" id="UP000287300"/>
    </source>
</evidence>
<dbReference type="AlphaFoldDB" id="A0A401WYL6"/>
<dbReference type="EMBL" id="BDES01000087">
    <property type="protein sequence ID" value="GCD54384.1"/>
    <property type="molecule type" value="Genomic_DNA"/>
</dbReference>
<organism evidence="1 2">
    <name type="scientific">Acetobacter pasteurianus NBRC 3188</name>
    <dbReference type="NCBI Taxonomy" id="1226663"/>
    <lineage>
        <taxon>Bacteria</taxon>
        <taxon>Pseudomonadati</taxon>
        <taxon>Pseudomonadota</taxon>
        <taxon>Alphaproteobacteria</taxon>
        <taxon>Acetobacterales</taxon>
        <taxon>Acetobacteraceae</taxon>
        <taxon>Acetobacter</taxon>
    </lineage>
</organism>
<reference evidence="1 2" key="1">
    <citation type="submission" date="2016-06" db="EMBL/GenBank/DDBJ databases">
        <title>Acetobacter pasteurianus NBRC 3188 whole genome sequencing project.</title>
        <authorList>
            <person name="Matsutani M."/>
            <person name="Shiwa Y."/>
            <person name="Okamoto-Kainuma A."/>
            <person name="Ishikawa M."/>
            <person name="Koizumi Y."/>
            <person name="Yoshikawa H."/>
            <person name="Yakushi T."/>
            <person name="Matsushita K."/>
        </authorList>
    </citation>
    <scope>NUCLEOTIDE SEQUENCE [LARGE SCALE GENOMIC DNA]</scope>
    <source>
        <strain evidence="1 2">NBRC 3188</strain>
    </source>
</reference>
<gene>
    <name evidence="1" type="ORF">NBRC3188_3081</name>
</gene>
<dbReference type="Proteomes" id="UP000287300">
    <property type="component" value="Unassembled WGS sequence"/>
</dbReference>
<dbReference type="RefSeq" id="WP_124296625.1">
    <property type="nucleotide sequence ID" value="NZ_BDES01000087.1"/>
</dbReference>
<name>A0A401WYL6_ACEPA</name>
<comment type="caution">
    <text evidence="1">The sequence shown here is derived from an EMBL/GenBank/DDBJ whole genome shotgun (WGS) entry which is preliminary data.</text>
</comment>
<evidence type="ECO:0000313" key="1">
    <source>
        <dbReference type="EMBL" id="GCD54384.1"/>
    </source>
</evidence>